<protein>
    <submittedName>
        <fullName evidence="2">Uncharacterized protein</fullName>
    </submittedName>
</protein>
<organism evidence="2 3">
    <name type="scientific">Phaseolus coccineus</name>
    <name type="common">Scarlet runner bean</name>
    <name type="synonym">Phaseolus multiflorus</name>
    <dbReference type="NCBI Taxonomy" id="3886"/>
    <lineage>
        <taxon>Eukaryota</taxon>
        <taxon>Viridiplantae</taxon>
        <taxon>Streptophyta</taxon>
        <taxon>Embryophyta</taxon>
        <taxon>Tracheophyta</taxon>
        <taxon>Spermatophyta</taxon>
        <taxon>Magnoliopsida</taxon>
        <taxon>eudicotyledons</taxon>
        <taxon>Gunneridae</taxon>
        <taxon>Pentapetalae</taxon>
        <taxon>rosids</taxon>
        <taxon>fabids</taxon>
        <taxon>Fabales</taxon>
        <taxon>Fabaceae</taxon>
        <taxon>Papilionoideae</taxon>
        <taxon>50 kb inversion clade</taxon>
        <taxon>NPAAA clade</taxon>
        <taxon>indigoferoid/millettioid clade</taxon>
        <taxon>Phaseoleae</taxon>
        <taxon>Phaseolus</taxon>
    </lineage>
</organism>
<gene>
    <name evidence="2" type="ORF">VNO80_08188</name>
</gene>
<accession>A0AAN9RJ65</accession>
<proteinExistence type="predicted"/>
<evidence type="ECO:0000313" key="3">
    <source>
        <dbReference type="Proteomes" id="UP001374584"/>
    </source>
</evidence>
<comment type="caution">
    <text evidence="2">The sequence shown here is derived from an EMBL/GenBank/DDBJ whole genome shotgun (WGS) entry which is preliminary data.</text>
</comment>
<keyword evidence="3" id="KW-1185">Reference proteome</keyword>
<name>A0AAN9RJ65_PHACN</name>
<reference evidence="2 3" key="1">
    <citation type="submission" date="2024-01" db="EMBL/GenBank/DDBJ databases">
        <title>The genomes of 5 underutilized Papilionoideae crops provide insights into root nodulation and disease resistanc.</title>
        <authorList>
            <person name="Jiang F."/>
        </authorList>
    </citation>
    <scope>NUCLEOTIDE SEQUENCE [LARGE SCALE GENOMIC DNA]</scope>
    <source>
        <strain evidence="2">JINMINGXINNONG_FW02</strain>
        <tissue evidence="2">Leaves</tissue>
    </source>
</reference>
<sequence length="87" mass="9765">MKGQEVGFSLNGPTREREKEQAGIEVEEVLKRHVKQKQNSHILQLPHLDSDHLSVHLQAPQSSPFTCAAESNAFAAFSYLFISFQSI</sequence>
<dbReference type="EMBL" id="JAYMYR010000003">
    <property type="protein sequence ID" value="KAK7374751.1"/>
    <property type="molecule type" value="Genomic_DNA"/>
</dbReference>
<dbReference type="Proteomes" id="UP001374584">
    <property type="component" value="Unassembled WGS sequence"/>
</dbReference>
<evidence type="ECO:0000256" key="1">
    <source>
        <dbReference type="SAM" id="MobiDB-lite"/>
    </source>
</evidence>
<dbReference type="AlphaFoldDB" id="A0AAN9RJ65"/>
<evidence type="ECO:0000313" key="2">
    <source>
        <dbReference type="EMBL" id="KAK7374751.1"/>
    </source>
</evidence>
<feature type="region of interest" description="Disordered" evidence="1">
    <location>
        <begin position="1"/>
        <end position="22"/>
    </location>
</feature>